<evidence type="ECO:0000256" key="6">
    <source>
        <dbReference type="ARBA" id="ARBA00023204"/>
    </source>
</evidence>
<name>A0A1V3NQ25_9GAMM</name>
<reference evidence="10 11" key="1">
    <citation type="submission" date="2017-02" db="EMBL/GenBank/DDBJ databases">
        <title>Genomic diversity within the haloalkaliphilic genus Thioalkalivibrio.</title>
        <authorList>
            <person name="Ahn A.-C."/>
            <person name="Meier-Kolthoff J."/>
            <person name="Overmars L."/>
            <person name="Richter M."/>
            <person name="Woyke T."/>
            <person name="Sorokin D.Y."/>
            <person name="Muyzer G."/>
        </authorList>
    </citation>
    <scope>NUCLEOTIDE SEQUENCE [LARGE SCALE GENOMIC DNA]</scope>
    <source>
        <strain evidence="10 11">ALJD</strain>
    </source>
</reference>
<evidence type="ECO:0000259" key="9">
    <source>
        <dbReference type="Pfam" id="PF11967"/>
    </source>
</evidence>
<comment type="function">
    <text evidence="1 8">Involved in DNA repair and RecF pathway recombination.</text>
</comment>
<dbReference type="HAMAP" id="MF_00201">
    <property type="entry name" value="RecO"/>
    <property type="match status" value="1"/>
</dbReference>
<evidence type="ECO:0000256" key="2">
    <source>
        <dbReference type="ARBA" id="ARBA00007452"/>
    </source>
</evidence>
<evidence type="ECO:0000256" key="4">
    <source>
        <dbReference type="ARBA" id="ARBA00022763"/>
    </source>
</evidence>
<dbReference type="Pfam" id="PF02565">
    <property type="entry name" value="RecO_C"/>
    <property type="match status" value="1"/>
</dbReference>
<dbReference type="Pfam" id="PF11967">
    <property type="entry name" value="RecO_N"/>
    <property type="match status" value="1"/>
</dbReference>
<dbReference type="SUPFAM" id="SSF50249">
    <property type="entry name" value="Nucleic acid-binding proteins"/>
    <property type="match status" value="1"/>
</dbReference>
<evidence type="ECO:0000256" key="3">
    <source>
        <dbReference type="ARBA" id="ARBA00021310"/>
    </source>
</evidence>
<dbReference type="InterPro" id="IPR042242">
    <property type="entry name" value="RecO_C"/>
</dbReference>
<sequence>MLNRIHTTGFVLHARPFRDNSRVLELLTEAEGRTACLLRGRGSVGRGFVRYEMAWQGRGELKTLSLMEEQAAYRLSPPRLACGFYLNELTLKLVPRQIPLDGLVTEYAGALTRLSDPDEMPDAPLRRYELQLLRHLGEGLDSLDTQMLDPEAALVYEAQRGLRPASAAELASGDFVHGSTLRALIADRLDSRQDRREARRLLRGLLDYHLQGRPVVSRALLRPRSH</sequence>
<comment type="similarity">
    <text evidence="2 8">Belongs to the RecO family.</text>
</comment>
<dbReference type="PANTHER" id="PTHR33991">
    <property type="entry name" value="DNA REPAIR PROTEIN RECO"/>
    <property type="match status" value="1"/>
</dbReference>
<evidence type="ECO:0000313" key="10">
    <source>
        <dbReference type="EMBL" id="OOG27209.1"/>
    </source>
</evidence>
<feature type="domain" description="DNA replication/recombination mediator RecO N-terminal" evidence="9">
    <location>
        <begin position="4"/>
        <end position="67"/>
    </location>
</feature>
<dbReference type="EMBL" id="MVBK01000021">
    <property type="protein sequence ID" value="OOG27209.1"/>
    <property type="molecule type" value="Genomic_DNA"/>
</dbReference>
<keyword evidence="4 8" id="KW-0227">DNA damage</keyword>
<comment type="caution">
    <text evidence="10">The sequence shown here is derived from an EMBL/GenBank/DDBJ whole genome shotgun (WGS) entry which is preliminary data.</text>
</comment>
<dbReference type="GO" id="GO:0006310">
    <property type="term" value="P:DNA recombination"/>
    <property type="evidence" value="ECO:0007669"/>
    <property type="project" value="UniProtKB-UniRule"/>
</dbReference>
<dbReference type="InterPro" id="IPR003717">
    <property type="entry name" value="RecO"/>
</dbReference>
<dbReference type="Gene3D" id="2.40.50.140">
    <property type="entry name" value="Nucleic acid-binding proteins"/>
    <property type="match status" value="1"/>
</dbReference>
<dbReference type="GO" id="GO:0006302">
    <property type="term" value="P:double-strand break repair"/>
    <property type="evidence" value="ECO:0007669"/>
    <property type="project" value="TreeGrafter"/>
</dbReference>
<evidence type="ECO:0000256" key="5">
    <source>
        <dbReference type="ARBA" id="ARBA00023172"/>
    </source>
</evidence>
<evidence type="ECO:0000256" key="7">
    <source>
        <dbReference type="ARBA" id="ARBA00033409"/>
    </source>
</evidence>
<organism evidence="10 11">
    <name type="scientific">Thioalkalivibrio denitrificans</name>
    <dbReference type="NCBI Taxonomy" id="108003"/>
    <lineage>
        <taxon>Bacteria</taxon>
        <taxon>Pseudomonadati</taxon>
        <taxon>Pseudomonadota</taxon>
        <taxon>Gammaproteobacteria</taxon>
        <taxon>Chromatiales</taxon>
        <taxon>Ectothiorhodospiraceae</taxon>
        <taxon>Thioalkalivibrio</taxon>
    </lineage>
</organism>
<dbReference type="InterPro" id="IPR012340">
    <property type="entry name" value="NA-bd_OB-fold"/>
</dbReference>
<gene>
    <name evidence="8" type="primary">recO</name>
    <name evidence="10" type="ORF">B1C78_04325</name>
</gene>
<dbReference type="InterPro" id="IPR022572">
    <property type="entry name" value="DNA_rep/recomb_RecO_N"/>
</dbReference>
<evidence type="ECO:0000256" key="8">
    <source>
        <dbReference type="HAMAP-Rule" id="MF_00201"/>
    </source>
</evidence>
<dbReference type="AlphaFoldDB" id="A0A1V3NQ25"/>
<dbReference type="STRING" id="108003.B1C78_04325"/>
<evidence type="ECO:0000256" key="1">
    <source>
        <dbReference type="ARBA" id="ARBA00003065"/>
    </source>
</evidence>
<accession>A0A1V3NQ25</accession>
<evidence type="ECO:0000313" key="11">
    <source>
        <dbReference type="Proteomes" id="UP000189462"/>
    </source>
</evidence>
<protein>
    <recommendedName>
        <fullName evidence="3 8">DNA repair protein RecO</fullName>
    </recommendedName>
    <alternativeName>
        <fullName evidence="7 8">Recombination protein O</fullName>
    </alternativeName>
</protein>
<keyword evidence="5 8" id="KW-0233">DNA recombination</keyword>
<keyword evidence="6 8" id="KW-0234">DNA repair</keyword>
<dbReference type="PANTHER" id="PTHR33991:SF1">
    <property type="entry name" value="DNA REPAIR PROTEIN RECO"/>
    <property type="match status" value="1"/>
</dbReference>
<proteinExistence type="inferred from homology"/>
<dbReference type="Proteomes" id="UP000189462">
    <property type="component" value="Unassembled WGS sequence"/>
</dbReference>
<dbReference type="GO" id="GO:0043590">
    <property type="term" value="C:bacterial nucleoid"/>
    <property type="evidence" value="ECO:0007669"/>
    <property type="project" value="TreeGrafter"/>
</dbReference>
<dbReference type="Gene3D" id="1.20.1440.120">
    <property type="entry name" value="Recombination protein O, C-terminal domain"/>
    <property type="match status" value="1"/>
</dbReference>
<keyword evidence="11" id="KW-1185">Reference proteome</keyword>